<reference evidence="1" key="1">
    <citation type="submission" date="2024-01" db="EMBL/GenBank/DDBJ databases">
        <title>New evidence supports the origin of RcGTA from prophage.</title>
        <authorList>
            <person name="Xu Y."/>
            <person name="Liu B."/>
            <person name="Chen F."/>
        </authorList>
    </citation>
    <scope>NUCLEOTIDE SEQUENCE</scope>
</reference>
<evidence type="ECO:0000313" key="1">
    <source>
        <dbReference type="EMBL" id="XAG98230.1"/>
    </source>
</evidence>
<organism evidence="1">
    <name type="scientific">Mesorhizobium phage vB_MseS-P1</name>
    <dbReference type="NCBI Taxonomy" id="3120101"/>
    <lineage>
        <taxon>Viruses</taxon>
    </lineage>
</organism>
<gene>
    <name evidence="1" type="ORF">vBMseSP1_gp26</name>
</gene>
<dbReference type="EMBL" id="PP232116">
    <property type="protein sequence ID" value="XAG98230.1"/>
    <property type="molecule type" value="Genomic_DNA"/>
</dbReference>
<protein>
    <submittedName>
        <fullName evidence="1">DUF982 domain-containing protein</fullName>
    </submittedName>
</protein>
<dbReference type="InterPro" id="IPR010385">
    <property type="entry name" value="DUF982"/>
</dbReference>
<accession>A0AB38ZLH9</accession>
<proteinExistence type="predicted"/>
<dbReference type="Pfam" id="PF06169">
    <property type="entry name" value="DUF982"/>
    <property type="match status" value="1"/>
</dbReference>
<sequence length="104" mass="11428">MSNDWWSEPVRVAVSGGTAVNVSSNGQAAKMLLEEWPDEAGDKHLRARQTILRSMDRPGDPGTLYAARMAFEAAAREAGILLGARPKSIAPKGFKPPRWRGRKR</sequence>
<name>A0AB38ZLH9_9VIRU</name>
<dbReference type="Gene3D" id="6.10.250.730">
    <property type="match status" value="1"/>
</dbReference>